<organism evidence="2 3">
    <name type="scientific">Liparis tanakae</name>
    <name type="common">Tanaka's snailfish</name>
    <dbReference type="NCBI Taxonomy" id="230148"/>
    <lineage>
        <taxon>Eukaryota</taxon>
        <taxon>Metazoa</taxon>
        <taxon>Chordata</taxon>
        <taxon>Craniata</taxon>
        <taxon>Vertebrata</taxon>
        <taxon>Euteleostomi</taxon>
        <taxon>Actinopterygii</taxon>
        <taxon>Neopterygii</taxon>
        <taxon>Teleostei</taxon>
        <taxon>Neoteleostei</taxon>
        <taxon>Acanthomorphata</taxon>
        <taxon>Eupercaria</taxon>
        <taxon>Perciformes</taxon>
        <taxon>Cottioidei</taxon>
        <taxon>Cottales</taxon>
        <taxon>Liparidae</taxon>
        <taxon>Liparis</taxon>
    </lineage>
</organism>
<feature type="region of interest" description="Disordered" evidence="1">
    <location>
        <begin position="1"/>
        <end position="78"/>
    </location>
</feature>
<comment type="caution">
    <text evidence="2">The sequence shown here is derived from an EMBL/GenBank/DDBJ whole genome shotgun (WGS) entry which is preliminary data.</text>
</comment>
<dbReference type="AlphaFoldDB" id="A0A4Z2EDJ5"/>
<keyword evidence="3" id="KW-1185">Reference proteome</keyword>
<protein>
    <submittedName>
        <fullName evidence="2">Uncharacterized protein</fullName>
    </submittedName>
</protein>
<evidence type="ECO:0000256" key="1">
    <source>
        <dbReference type="SAM" id="MobiDB-lite"/>
    </source>
</evidence>
<gene>
    <name evidence="2" type="ORF">EYF80_063233</name>
</gene>
<name>A0A4Z2EDJ5_9TELE</name>
<reference evidence="2 3" key="1">
    <citation type="submission" date="2019-03" db="EMBL/GenBank/DDBJ databases">
        <title>First draft genome of Liparis tanakae, snailfish: a comprehensive survey of snailfish specific genes.</title>
        <authorList>
            <person name="Kim W."/>
            <person name="Song I."/>
            <person name="Jeong J.-H."/>
            <person name="Kim D."/>
            <person name="Kim S."/>
            <person name="Ryu S."/>
            <person name="Song J.Y."/>
            <person name="Lee S.K."/>
        </authorList>
    </citation>
    <scope>NUCLEOTIDE SEQUENCE [LARGE SCALE GENOMIC DNA]</scope>
    <source>
        <tissue evidence="2">Muscle</tissue>
    </source>
</reference>
<evidence type="ECO:0000313" key="3">
    <source>
        <dbReference type="Proteomes" id="UP000314294"/>
    </source>
</evidence>
<dbReference type="Proteomes" id="UP000314294">
    <property type="component" value="Unassembled WGS sequence"/>
</dbReference>
<proteinExistence type="predicted"/>
<evidence type="ECO:0000313" key="2">
    <source>
        <dbReference type="EMBL" id="TNN26630.1"/>
    </source>
</evidence>
<accession>A0A4Z2EDJ5</accession>
<feature type="compositionally biased region" description="Basic and acidic residues" evidence="1">
    <location>
        <begin position="1"/>
        <end position="39"/>
    </location>
</feature>
<dbReference type="EMBL" id="SRLO01009842">
    <property type="protein sequence ID" value="TNN26630.1"/>
    <property type="molecule type" value="Genomic_DNA"/>
</dbReference>
<sequence>MMRSREGERLRNEGETRGMRPVKERKRLNEEPSHGEERWCSATGRVQSSSTGNEHRERAPGTSTGKLRRGGLHEGVDRVAFKDRRYTCHDARSSPIDSPRTQSVTSSSAHIRFYRFIGSIAAWLLQHTDP</sequence>